<dbReference type="EMBL" id="JAUTAL010000001">
    <property type="protein sequence ID" value="MDQ1095837.1"/>
    <property type="molecule type" value="Genomic_DNA"/>
</dbReference>
<comment type="caution">
    <text evidence="1">The sequence shown here is derived from an EMBL/GenBank/DDBJ whole genome shotgun (WGS) entry which is preliminary data.</text>
</comment>
<evidence type="ECO:0000313" key="2">
    <source>
        <dbReference type="Proteomes" id="UP001225072"/>
    </source>
</evidence>
<gene>
    <name evidence="1" type="ORF">QE404_000984</name>
</gene>
<keyword evidence="2" id="KW-1185">Reference proteome</keyword>
<proteinExistence type="predicted"/>
<organism evidence="1 2">
    <name type="scientific">Chryseobacterium camelliae</name>
    <dbReference type="NCBI Taxonomy" id="1265445"/>
    <lineage>
        <taxon>Bacteria</taxon>
        <taxon>Pseudomonadati</taxon>
        <taxon>Bacteroidota</taxon>
        <taxon>Flavobacteriia</taxon>
        <taxon>Flavobacteriales</taxon>
        <taxon>Weeksellaceae</taxon>
        <taxon>Chryseobacterium group</taxon>
        <taxon>Chryseobacterium</taxon>
    </lineage>
</organism>
<accession>A0ABU0TFQ0</accession>
<name>A0ABU0TFQ0_9FLAO</name>
<reference evidence="1 2" key="1">
    <citation type="submission" date="2023-07" db="EMBL/GenBank/DDBJ databases">
        <title>Functional and genomic diversity of the sorghum phyllosphere microbiome.</title>
        <authorList>
            <person name="Shade A."/>
        </authorList>
    </citation>
    <scope>NUCLEOTIDE SEQUENCE [LARGE SCALE GENOMIC DNA]</scope>
    <source>
        <strain evidence="1 2">SORGH_AS_1064</strain>
    </source>
</reference>
<protein>
    <submittedName>
        <fullName evidence="1">Uncharacterized protein</fullName>
    </submittedName>
</protein>
<dbReference type="Proteomes" id="UP001225072">
    <property type="component" value="Unassembled WGS sequence"/>
</dbReference>
<evidence type="ECO:0000313" key="1">
    <source>
        <dbReference type="EMBL" id="MDQ1095837.1"/>
    </source>
</evidence>
<sequence>MRFIAYFMPFIAQHQNVVSDKQDFFIFLFINLSDYGLKWISGDFLFYNFYSI</sequence>